<dbReference type="Proteomes" id="UP000261111">
    <property type="component" value="Unassembled WGS sequence"/>
</dbReference>
<dbReference type="RefSeq" id="WP_025655295.1">
    <property type="nucleotide sequence ID" value="NZ_QVIA01000005.1"/>
</dbReference>
<dbReference type="EMBL" id="QVIA01000005">
    <property type="protein sequence ID" value="RGC33770.1"/>
    <property type="molecule type" value="Genomic_DNA"/>
</dbReference>
<proteinExistence type="predicted"/>
<evidence type="ECO:0000256" key="1">
    <source>
        <dbReference type="SAM" id="Coils"/>
    </source>
</evidence>
<dbReference type="AlphaFoldDB" id="A0A3E2WZ67"/>
<name>A0A3E2WZ67_9FIRM</name>
<feature type="coiled-coil region" evidence="1">
    <location>
        <begin position="110"/>
        <end position="168"/>
    </location>
</feature>
<evidence type="ECO:0000313" key="2">
    <source>
        <dbReference type="EMBL" id="RGC33770.1"/>
    </source>
</evidence>
<dbReference type="GeneID" id="93333325"/>
<accession>A0A3E2WZ67</accession>
<reference evidence="2 3" key="1">
    <citation type="submission" date="2018-08" db="EMBL/GenBank/DDBJ databases">
        <title>A genome reference for cultivated species of the human gut microbiota.</title>
        <authorList>
            <person name="Zou Y."/>
            <person name="Xue W."/>
            <person name="Luo G."/>
        </authorList>
    </citation>
    <scope>NUCLEOTIDE SEQUENCE [LARGE SCALE GENOMIC DNA]</scope>
    <source>
        <strain evidence="2 3">AF19-21</strain>
    </source>
</reference>
<keyword evidence="1" id="KW-0175">Coiled coil</keyword>
<protein>
    <submittedName>
        <fullName evidence="2">Uncharacterized protein</fullName>
    </submittedName>
</protein>
<sequence length="170" mass="19452">MFISEEQFLQAISNMMDKKLDARLCEMPTKAELDARLSEMPTKAELDARLSEMPTKAELDARLSEMPTKAELDARLSEVPTKAELDARLSKMPSKKEMADSLYRLENNLLEELDIVQEKANRRFERLENRMVSLESAVNAIRIESSTINLLAEKYSDLETRVKGLEQKIS</sequence>
<comment type="caution">
    <text evidence="2">The sequence shown here is derived from an EMBL/GenBank/DDBJ whole genome shotgun (WGS) entry which is preliminary data.</text>
</comment>
<gene>
    <name evidence="2" type="ORF">DWX41_06280</name>
</gene>
<organism evidence="2 3">
    <name type="scientific">Hungatella hathewayi</name>
    <dbReference type="NCBI Taxonomy" id="154046"/>
    <lineage>
        <taxon>Bacteria</taxon>
        <taxon>Bacillati</taxon>
        <taxon>Bacillota</taxon>
        <taxon>Clostridia</taxon>
        <taxon>Lachnospirales</taxon>
        <taxon>Lachnospiraceae</taxon>
        <taxon>Hungatella</taxon>
    </lineage>
</organism>
<evidence type="ECO:0000313" key="3">
    <source>
        <dbReference type="Proteomes" id="UP000261111"/>
    </source>
</evidence>